<organism evidence="1 2">
    <name type="scientific">Dongia mobilis</name>
    <dbReference type="NCBI Taxonomy" id="578943"/>
    <lineage>
        <taxon>Bacteria</taxon>
        <taxon>Pseudomonadati</taxon>
        <taxon>Pseudomonadota</taxon>
        <taxon>Alphaproteobacteria</taxon>
        <taxon>Rhodospirillales</taxon>
        <taxon>Dongiaceae</taxon>
        <taxon>Dongia</taxon>
    </lineage>
</organism>
<accession>A0A4R6WX85</accession>
<keyword evidence="2" id="KW-1185">Reference proteome</keyword>
<dbReference type="GO" id="GO:0016740">
    <property type="term" value="F:transferase activity"/>
    <property type="evidence" value="ECO:0007669"/>
    <property type="project" value="UniProtKB-KW"/>
</dbReference>
<dbReference type="Pfam" id="PF01019">
    <property type="entry name" value="G_glu_transpept"/>
    <property type="match status" value="1"/>
</dbReference>
<dbReference type="InterPro" id="IPR029055">
    <property type="entry name" value="Ntn_hydrolases_N"/>
</dbReference>
<evidence type="ECO:0000313" key="1">
    <source>
        <dbReference type="EMBL" id="TDQ84023.1"/>
    </source>
</evidence>
<dbReference type="RefSeq" id="WP_133612088.1">
    <property type="nucleotide sequence ID" value="NZ_SNYW01000006.1"/>
</dbReference>
<dbReference type="PANTHER" id="PTHR43881:SF1">
    <property type="entry name" value="GAMMA-GLUTAMYLTRANSPEPTIDASE (AFU_ORTHOLOGUE AFUA_4G13580)"/>
    <property type="match status" value="1"/>
</dbReference>
<name>A0A4R6WX85_9PROT</name>
<reference evidence="1 2" key="1">
    <citation type="submission" date="2019-03" db="EMBL/GenBank/DDBJ databases">
        <title>Genomic Encyclopedia of Type Strains, Phase III (KMG-III): the genomes of soil and plant-associated and newly described type strains.</title>
        <authorList>
            <person name="Whitman W."/>
        </authorList>
    </citation>
    <scope>NUCLEOTIDE SEQUENCE [LARGE SCALE GENOMIC DNA]</scope>
    <source>
        <strain evidence="1 2">CGMCC 1.7660</strain>
    </source>
</reference>
<dbReference type="AlphaFoldDB" id="A0A4R6WX85"/>
<evidence type="ECO:0000313" key="2">
    <source>
        <dbReference type="Proteomes" id="UP000295783"/>
    </source>
</evidence>
<dbReference type="Proteomes" id="UP000295783">
    <property type="component" value="Unassembled WGS sequence"/>
</dbReference>
<protein>
    <submittedName>
        <fullName evidence="1">Gamma-glutamyltransferase 2</fullName>
    </submittedName>
</protein>
<dbReference type="Gene3D" id="3.60.20.40">
    <property type="match status" value="1"/>
</dbReference>
<dbReference type="OrthoDB" id="9781342at2"/>
<dbReference type="Gene3D" id="1.10.246.130">
    <property type="match status" value="1"/>
</dbReference>
<dbReference type="InterPro" id="IPR052896">
    <property type="entry name" value="GGT-like_enzyme"/>
</dbReference>
<sequence length="531" mass="55792">MRDLHLAGRSPIYASDGAAATSHPLASQAAIECLKAGGTAIDAAITASAVLAVVEPAMTGIGGDCFVLMSKGGSAEIIAYNGNGAAAMKAEAGWFKERGITAIAPDSVHAITVPGAIEAWCRLAQDHGRFGIDQLLRPAIHYAEHGFPVAPRVAHDWEQDAEKLARNPAAAASYLVAGKAPRIGDVVRLPLLARTLTEIAAKGAAGFYQGWVAEDIATAIQALGGLVDTADLARHRGDYVTPISTSYGGIRLWECPPPGQGLTALLMLNILKAAGPEKSGADPLGPDRFHLQLEAAKLAYRERNAHIADPAFARVPVAGLLSDSHAAALAGLIRMDRSLDLGAVGSFPKHPDTIYLTVVDRDRNAVSFINSIYYGFGSGIMAPKSGVLLQNRGACFQLDPAHPNCIGPGKRSMHTIIPAMVTEGDRAIMPFGVMGGDYQPVGQVHALTAMLECGLDPQEAMDLPRAFYEDGVISVERGIPQKTIEALRARGHRVEPAGDPLGGGQAIRIDWQRGVLIAGSDPRKDGCALGY</sequence>
<dbReference type="EMBL" id="SNYW01000006">
    <property type="protein sequence ID" value="TDQ84023.1"/>
    <property type="molecule type" value="Genomic_DNA"/>
</dbReference>
<dbReference type="InterPro" id="IPR043138">
    <property type="entry name" value="GGT_lsub"/>
</dbReference>
<dbReference type="InterPro" id="IPR043137">
    <property type="entry name" value="GGT_ssub_C"/>
</dbReference>
<dbReference type="SUPFAM" id="SSF56235">
    <property type="entry name" value="N-terminal nucleophile aminohydrolases (Ntn hydrolases)"/>
    <property type="match status" value="1"/>
</dbReference>
<proteinExistence type="predicted"/>
<comment type="caution">
    <text evidence="1">The sequence shown here is derived from an EMBL/GenBank/DDBJ whole genome shotgun (WGS) entry which is preliminary data.</text>
</comment>
<dbReference type="PANTHER" id="PTHR43881">
    <property type="entry name" value="GAMMA-GLUTAMYLTRANSPEPTIDASE (AFU_ORTHOLOGUE AFUA_4G13580)"/>
    <property type="match status" value="1"/>
</dbReference>
<gene>
    <name evidence="1" type="ORF">A8950_0569</name>
</gene>
<dbReference type="PRINTS" id="PR01210">
    <property type="entry name" value="GGTRANSPTASE"/>
</dbReference>
<keyword evidence="1" id="KW-0808">Transferase</keyword>